<dbReference type="Proteomes" id="UP001151760">
    <property type="component" value="Unassembled WGS sequence"/>
</dbReference>
<protein>
    <submittedName>
        <fullName evidence="1">Uncharacterized protein</fullName>
    </submittedName>
</protein>
<sequence>MPKDTTVSSIRLGYSDSPLKLKIVETLVDDKTEVLHNRAILGTITTTWKTGIGTDKAIYTYTTTTLITTTDKHGVPPTKRLFRVAMLDPSQGFMDP</sequence>
<evidence type="ECO:0000313" key="2">
    <source>
        <dbReference type="Proteomes" id="UP001151760"/>
    </source>
</evidence>
<organism evidence="1 2">
    <name type="scientific">Tanacetum coccineum</name>
    <dbReference type="NCBI Taxonomy" id="301880"/>
    <lineage>
        <taxon>Eukaryota</taxon>
        <taxon>Viridiplantae</taxon>
        <taxon>Streptophyta</taxon>
        <taxon>Embryophyta</taxon>
        <taxon>Tracheophyta</taxon>
        <taxon>Spermatophyta</taxon>
        <taxon>Magnoliopsida</taxon>
        <taxon>eudicotyledons</taxon>
        <taxon>Gunneridae</taxon>
        <taxon>Pentapetalae</taxon>
        <taxon>asterids</taxon>
        <taxon>campanulids</taxon>
        <taxon>Asterales</taxon>
        <taxon>Asteraceae</taxon>
        <taxon>Asteroideae</taxon>
        <taxon>Anthemideae</taxon>
        <taxon>Anthemidinae</taxon>
        <taxon>Tanacetum</taxon>
    </lineage>
</organism>
<evidence type="ECO:0000313" key="1">
    <source>
        <dbReference type="EMBL" id="GJS78038.1"/>
    </source>
</evidence>
<keyword evidence="2" id="KW-1185">Reference proteome</keyword>
<comment type="caution">
    <text evidence="1">The sequence shown here is derived from an EMBL/GenBank/DDBJ whole genome shotgun (WGS) entry which is preliminary data.</text>
</comment>
<reference evidence="1" key="2">
    <citation type="submission" date="2022-01" db="EMBL/GenBank/DDBJ databases">
        <authorList>
            <person name="Yamashiro T."/>
            <person name="Shiraishi A."/>
            <person name="Satake H."/>
            <person name="Nakayama K."/>
        </authorList>
    </citation>
    <scope>NUCLEOTIDE SEQUENCE</scope>
</reference>
<accession>A0ABQ4YMT8</accession>
<reference evidence="1" key="1">
    <citation type="journal article" date="2022" name="Int. J. Mol. Sci.">
        <title>Draft Genome of Tanacetum Coccineum: Genomic Comparison of Closely Related Tanacetum-Family Plants.</title>
        <authorList>
            <person name="Yamashiro T."/>
            <person name="Shiraishi A."/>
            <person name="Nakayama K."/>
            <person name="Satake H."/>
        </authorList>
    </citation>
    <scope>NUCLEOTIDE SEQUENCE</scope>
</reference>
<gene>
    <name evidence="1" type="ORF">Tco_0727919</name>
</gene>
<proteinExistence type="predicted"/>
<dbReference type="EMBL" id="BQNB010010494">
    <property type="protein sequence ID" value="GJS78038.1"/>
    <property type="molecule type" value="Genomic_DNA"/>
</dbReference>
<name>A0ABQ4YMT8_9ASTR</name>